<dbReference type="Pfam" id="PF03466">
    <property type="entry name" value="LysR_substrate"/>
    <property type="match status" value="1"/>
</dbReference>
<dbReference type="CDD" id="cd08422">
    <property type="entry name" value="PBP2_CrgA_like"/>
    <property type="match status" value="1"/>
</dbReference>
<evidence type="ECO:0000256" key="4">
    <source>
        <dbReference type="ARBA" id="ARBA00023163"/>
    </source>
</evidence>
<feature type="domain" description="HTH lysR-type" evidence="5">
    <location>
        <begin position="1"/>
        <end position="59"/>
    </location>
</feature>
<dbReference type="InterPro" id="IPR036388">
    <property type="entry name" value="WH-like_DNA-bd_sf"/>
</dbReference>
<dbReference type="Proteomes" id="UP001143304">
    <property type="component" value="Unassembled WGS sequence"/>
</dbReference>
<sequence>MDLFRSMQIFVEVARKKSFRGAAENLEIPNSTVSRRIAELEKDVGLRLFERSTRSVSLTDAGKLYFDNCERIIEYARLAREQLTDLRTSPSGLLRLVANVVPANEWIIPLLPAFSLRFPDITIELDIVSDVPSPLEKDVDIAFVMGPIPQEDLVARRIIRLEELALYATPAYLKDCGEPNTPADLSNHEALRHLRIPEWNLVHTASGKVETVLPSARFSVANFMSLQKLCLEDMGIAVWHNWVVNDFVEKRQLQRVLPEWSLEPWEFYAVTTSRHVPAKARALLDFLIEKRLR</sequence>
<dbReference type="SUPFAM" id="SSF46785">
    <property type="entry name" value="Winged helix' DNA-binding domain"/>
    <property type="match status" value="1"/>
</dbReference>
<dbReference type="EMBL" id="SHNO01000001">
    <property type="protein sequence ID" value="MCX2978888.1"/>
    <property type="molecule type" value="Genomic_DNA"/>
</dbReference>
<evidence type="ECO:0000256" key="1">
    <source>
        <dbReference type="ARBA" id="ARBA00009437"/>
    </source>
</evidence>
<accession>A0ABT3T9C4</accession>
<dbReference type="PANTHER" id="PTHR30537">
    <property type="entry name" value="HTH-TYPE TRANSCRIPTIONAL REGULATOR"/>
    <property type="match status" value="1"/>
</dbReference>
<dbReference type="Gene3D" id="3.40.190.290">
    <property type="match status" value="1"/>
</dbReference>
<reference evidence="6" key="1">
    <citation type="submission" date="2019-02" db="EMBL/GenBank/DDBJ databases">
        <authorList>
            <person name="Li S.-H."/>
        </authorList>
    </citation>
    <scope>NUCLEOTIDE SEQUENCE</scope>
    <source>
        <strain evidence="6">IMCC11814</strain>
    </source>
</reference>
<keyword evidence="2" id="KW-0805">Transcription regulation</keyword>
<comment type="similarity">
    <text evidence="1">Belongs to the LysR transcriptional regulatory family.</text>
</comment>
<gene>
    <name evidence="6" type="ORF">EYC82_16150</name>
</gene>
<keyword evidence="4" id="KW-0804">Transcription</keyword>
<dbReference type="InterPro" id="IPR058163">
    <property type="entry name" value="LysR-type_TF_proteobact-type"/>
</dbReference>
<evidence type="ECO:0000313" key="6">
    <source>
        <dbReference type="EMBL" id="MCX2978888.1"/>
    </source>
</evidence>
<keyword evidence="7" id="KW-1185">Reference proteome</keyword>
<dbReference type="InterPro" id="IPR000847">
    <property type="entry name" value="LysR_HTH_N"/>
</dbReference>
<name>A0ABT3T9C4_9GAMM</name>
<evidence type="ECO:0000256" key="2">
    <source>
        <dbReference type="ARBA" id="ARBA00023015"/>
    </source>
</evidence>
<dbReference type="SUPFAM" id="SSF53850">
    <property type="entry name" value="Periplasmic binding protein-like II"/>
    <property type="match status" value="1"/>
</dbReference>
<dbReference type="Gene3D" id="1.10.10.10">
    <property type="entry name" value="Winged helix-like DNA-binding domain superfamily/Winged helix DNA-binding domain"/>
    <property type="match status" value="1"/>
</dbReference>
<evidence type="ECO:0000313" key="7">
    <source>
        <dbReference type="Proteomes" id="UP001143304"/>
    </source>
</evidence>
<keyword evidence="3" id="KW-0238">DNA-binding</keyword>
<evidence type="ECO:0000259" key="5">
    <source>
        <dbReference type="PROSITE" id="PS50931"/>
    </source>
</evidence>
<dbReference type="Pfam" id="PF00126">
    <property type="entry name" value="HTH_1"/>
    <property type="match status" value="1"/>
</dbReference>
<dbReference type="InterPro" id="IPR005119">
    <property type="entry name" value="LysR_subst-bd"/>
</dbReference>
<organism evidence="6 7">
    <name type="scientific">Candidatus Marimicrobium litorale</name>
    <dbReference type="NCBI Taxonomy" id="2518991"/>
    <lineage>
        <taxon>Bacteria</taxon>
        <taxon>Pseudomonadati</taxon>
        <taxon>Pseudomonadota</taxon>
        <taxon>Gammaproteobacteria</taxon>
        <taxon>Cellvibrionales</taxon>
        <taxon>Halieaceae</taxon>
        <taxon>Marimicrobium</taxon>
    </lineage>
</organism>
<dbReference type="RefSeq" id="WP_279250584.1">
    <property type="nucleotide sequence ID" value="NZ_SHNO01000001.1"/>
</dbReference>
<dbReference type="PANTHER" id="PTHR30537:SF5">
    <property type="entry name" value="HTH-TYPE TRANSCRIPTIONAL ACTIVATOR TTDR-RELATED"/>
    <property type="match status" value="1"/>
</dbReference>
<dbReference type="InterPro" id="IPR036390">
    <property type="entry name" value="WH_DNA-bd_sf"/>
</dbReference>
<comment type="caution">
    <text evidence="6">The sequence shown here is derived from an EMBL/GenBank/DDBJ whole genome shotgun (WGS) entry which is preliminary data.</text>
</comment>
<proteinExistence type="inferred from homology"/>
<dbReference type="PROSITE" id="PS50931">
    <property type="entry name" value="HTH_LYSR"/>
    <property type="match status" value="1"/>
</dbReference>
<evidence type="ECO:0000256" key="3">
    <source>
        <dbReference type="ARBA" id="ARBA00023125"/>
    </source>
</evidence>
<protein>
    <submittedName>
        <fullName evidence="6">LysR family transcriptional regulator</fullName>
    </submittedName>
</protein>